<dbReference type="CDD" id="cd16143">
    <property type="entry name" value="ARS_like"/>
    <property type="match status" value="1"/>
</dbReference>
<feature type="region of interest" description="Disordered" evidence="5">
    <location>
        <begin position="468"/>
        <end position="495"/>
    </location>
</feature>
<evidence type="ECO:0000313" key="7">
    <source>
        <dbReference type="EMBL" id="VGO18830.1"/>
    </source>
</evidence>
<dbReference type="Pfam" id="PF00884">
    <property type="entry name" value="Sulfatase"/>
    <property type="match status" value="1"/>
</dbReference>
<dbReference type="GO" id="GO:0046872">
    <property type="term" value="F:metal ion binding"/>
    <property type="evidence" value="ECO:0007669"/>
    <property type="project" value="UniProtKB-KW"/>
</dbReference>
<evidence type="ECO:0000313" key="8">
    <source>
        <dbReference type="Proteomes" id="UP000346198"/>
    </source>
</evidence>
<accession>A0A6C2UF79</accession>
<feature type="domain" description="Sulfatase N-terminal" evidence="6">
    <location>
        <begin position="39"/>
        <end position="394"/>
    </location>
</feature>
<comment type="similarity">
    <text evidence="1">Belongs to the sulfatase family.</text>
</comment>
<organism evidence="7 8">
    <name type="scientific">Pontiella sulfatireligans</name>
    <dbReference type="NCBI Taxonomy" id="2750658"/>
    <lineage>
        <taxon>Bacteria</taxon>
        <taxon>Pseudomonadati</taxon>
        <taxon>Kiritimatiellota</taxon>
        <taxon>Kiritimatiellia</taxon>
        <taxon>Kiritimatiellales</taxon>
        <taxon>Pontiellaceae</taxon>
        <taxon>Pontiella</taxon>
    </lineage>
</organism>
<evidence type="ECO:0000256" key="3">
    <source>
        <dbReference type="ARBA" id="ARBA00022801"/>
    </source>
</evidence>
<name>A0A6C2UF79_9BACT</name>
<dbReference type="InterPro" id="IPR050738">
    <property type="entry name" value="Sulfatase"/>
</dbReference>
<dbReference type="GO" id="GO:0004065">
    <property type="term" value="F:arylsulfatase activity"/>
    <property type="evidence" value="ECO:0007669"/>
    <property type="project" value="TreeGrafter"/>
</dbReference>
<dbReference type="InterPro" id="IPR017850">
    <property type="entry name" value="Alkaline_phosphatase_core_sf"/>
</dbReference>
<dbReference type="EMBL" id="CAAHFH010000001">
    <property type="protein sequence ID" value="VGO18830.1"/>
    <property type="molecule type" value="Genomic_DNA"/>
</dbReference>
<keyword evidence="8" id="KW-1185">Reference proteome</keyword>
<reference evidence="7 8" key="1">
    <citation type="submission" date="2019-04" db="EMBL/GenBank/DDBJ databases">
        <authorList>
            <person name="Van Vliet M D."/>
        </authorList>
    </citation>
    <scope>NUCLEOTIDE SEQUENCE [LARGE SCALE GENOMIC DNA]</scope>
    <source>
        <strain evidence="7 8">F21</strain>
    </source>
</reference>
<dbReference type="PANTHER" id="PTHR42693:SF53">
    <property type="entry name" value="ENDO-4-O-SULFATASE"/>
    <property type="match status" value="1"/>
</dbReference>
<dbReference type="InterPro" id="IPR000917">
    <property type="entry name" value="Sulfatase_N"/>
</dbReference>
<keyword evidence="2" id="KW-0479">Metal-binding</keyword>
<feature type="compositionally biased region" description="Basic and acidic residues" evidence="5">
    <location>
        <begin position="474"/>
        <end position="486"/>
    </location>
</feature>
<evidence type="ECO:0000256" key="2">
    <source>
        <dbReference type="ARBA" id="ARBA00022723"/>
    </source>
</evidence>
<keyword evidence="3" id="KW-0378">Hydrolase</keyword>
<evidence type="ECO:0000256" key="1">
    <source>
        <dbReference type="ARBA" id="ARBA00008779"/>
    </source>
</evidence>
<dbReference type="AlphaFoldDB" id="A0A6C2UF79"/>
<gene>
    <name evidence="7" type="primary">atsA_94</name>
    <name evidence="7" type="ORF">SCARR_00883</name>
</gene>
<dbReference type="PROSITE" id="PS00149">
    <property type="entry name" value="SULFATASE_2"/>
    <property type="match status" value="1"/>
</dbReference>
<dbReference type="InterPro" id="IPR024607">
    <property type="entry name" value="Sulfatase_CS"/>
</dbReference>
<evidence type="ECO:0000256" key="4">
    <source>
        <dbReference type="ARBA" id="ARBA00022837"/>
    </source>
</evidence>
<keyword evidence="4" id="KW-0106">Calcium</keyword>
<evidence type="ECO:0000259" key="6">
    <source>
        <dbReference type="Pfam" id="PF00884"/>
    </source>
</evidence>
<protein>
    <submittedName>
        <fullName evidence="7">Arylsulfatase</fullName>
    </submittedName>
</protein>
<sequence>MNSMRSEKVKGKEMGLYKRFLITSVIGMVVCSGAAAETPNVILIMADDLGYGDISCYGAKLISTPNIDKLARQGLRSENYYSAGSVCTPTRYSVLTGRYPFRKKEITTDQWKGYALIESERTTLANLFKRQGYKTAAVGKWHLGYGSEGVPDWGGVLKPGPNELGFDYHWGLPRNHNDNIRGYVENHRLHGLDPDTPFKTASDTERVQGLLQERLDDEVNAVLTGKVVDFIRANQENPFFVYFTPTIAHTHITPNVRFRGTSKAGQYGDFIQELDHYVGEIMNLLDELKLTDNTLIIFTSDNGGQLNDHSSAGKGLKLADESGDVALKSRTAKKDARKMGHKTNLDWREGKASPYQGGFRLPFIVRWPGRVDAGTTSAKLINSADYLATCADLLELDFPEPYGEDSFSFVELLTGEQVDQPRTNVALHSGKARCYVEGDWKVIDFNYGRKPKKKVELYNLRNDPAELKNLAKSNPERLKAMQDKLRQISKQGRSR</sequence>
<dbReference type="Gene3D" id="3.30.1120.10">
    <property type="match status" value="1"/>
</dbReference>
<evidence type="ECO:0000256" key="5">
    <source>
        <dbReference type="SAM" id="MobiDB-lite"/>
    </source>
</evidence>
<proteinExistence type="inferred from homology"/>
<dbReference type="Gene3D" id="3.40.720.10">
    <property type="entry name" value="Alkaline Phosphatase, subunit A"/>
    <property type="match status" value="1"/>
</dbReference>
<dbReference type="SUPFAM" id="SSF53649">
    <property type="entry name" value="Alkaline phosphatase-like"/>
    <property type="match status" value="1"/>
</dbReference>
<dbReference type="PROSITE" id="PS00523">
    <property type="entry name" value="SULFATASE_1"/>
    <property type="match status" value="1"/>
</dbReference>
<dbReference type="PANTHER" id="PTHR42693">
    <property type="entry name" value="ARYLSULFATASE FAMILY MEMBER"/>
    <property type="match status" value="1"/>
</dbReference>
<dbReference type="Proteomes" id="UP000346198">
    <property type="component" value="Unassembled WGS sequence"/>
</dbReference>